<protein>
    <recommendedName>
        <fullName evidence="4">Tissue inhibitor of metalloproteinase</fullName>
    </recommendedName>
</protein>
<comment type="caution">
    <text evidence="2">The sequence shown here is derived from an EMBL/GenBank/DDBJ whole genome shotgun (WGS) entry which is preliminary data.</text>
</comment>
<sequence>MRPKFKIALATIAVLFIILYVIFLKTDYLIPSRIEIQDPAGFTKCIINELDKELPPSDTLYIATLKLYGICGTGIETPSPFEEKISRLKEGIKEPVYISDSRYESLYGFSNRIILTGNAIGGPEGCNCFISKKSIALTPGFIKKLYLINYEKLRKNDADILITDFENINTILKFNMKFSKGKWQVVE</sequence>
<evidence type="ECO:0008006" key="4">
    <source>
        <dbReference type="Google" id="ProtNLM"/>
    </source>
</evidence>
<keyword evidence="1" id="KW-1133">Transmembrane helix</keyword>
<evidence type="ECO:0000256" key="1">
    <source>
        <dbReference type="SAM" id="Phobius"/>
    </source>
</evidence>
<reference evidence="3" key="1">
    <citation type="journal article" date="2019" name="Int. J. Syst. Evol. Microbiol.">
        <title>The Global Catalogue of Microorganisms (GCM) 10K type strain sequencing project: providing services to taxonomists for standard genome sequencing and annotation.</title>
        <authorList>
            <consortium name="The Broad Institute Genomics Platform"/>
            <consortium name="The Broad Institute Genome Sequencing Center for Infectious Disease"/>
            <person name="Wu L."/>
            <person name="Ma J."/>
        </authorList>
    </citation>
    <scope>NUCLEOTIDE SEQUENCE [LARGE SCALE GENOMIC DNA]</scope>
    <source>
        <strain evidence="3">KCTC 42107</strain>
    </source>
</reference>
<dbReference type="Proteomes" id="UP001597480">
    <property type="component" value="Unassembled WGS sequence"/>
</dbReference>
<dbReference type="EMBL" id="JBHUMD010000028">
    <property type="protein sequence ID" value="MFD2603350.1"/>
    <property type="molecule type" value="Genomic_DNA"/>
</dbReference>
<organism evidence="2 3">
    <name type="scientific">Flavobacterium suzhouense</name>
    <dbReference type="NCBI Taxonomy" id="1529638"/>
    <lineage>
        <taxon>Bacteria</taxon>
        <taxon>Pseudomonadati</taxon>
        <taxon>Bacteroidota</taxon>
        <taxon>Flavobacteriia</taxon>
        <taxon>Flavobacteriales</taxon>
        <taxon>Flavobacteriaceae</taxon>
        <taxon>Flavobacterium</taxon>
    </lineage>
</organism>
<evidence type="ECO:0000313" key="3">
    <source>
        <dbReference type="Proteomes" id="UP001597480"/>
    </source>
</evidence>
<keyword evidence="1" id="KW-0472">Membrane</keyword>
<keyword evidence="3" id="KW-1185">Reference proteome</keyword>
<name>A0ABW5NWV7_9FLAO</name>
<dbReference type="RefSeq" id="WP_379822091.1">
    <property type="nucleotide sequence ID" value="NZ_JBHUMD010000028.1"/>
</dbReference>
<evidence type="ECO:0000313" key="2">
    <source>
        <dbReference type="EMBL" id="MFD2603350.1"/>
    </source>
</evidence>
<feature type="transmembrane region" description="Helical" evidence="1">
    <location>
        <begin position="7"/>
        <end position="24"/>
    </location>
</feature>
<accession>A0ABW5NWV7</accession>
<proteinExistence type="predicted"/>
<gene>
    <name evidence="2" type="ORF">ACFSR3_14905</name>
</gene>
<keyword evidence="1" id="KW-0812">Transmembrane</keyword>